<dbReference type="AlphaFoldDB" id="A0A1Q9YJ09"/>
<keyword evidence="3" id="KW-0630">Potassium</keyword>
<dbReference type="InterPro" id="IPR003148">
    <property type="entry name" value="RCK_N"/>
</dbReference>
<dbReference type="PANTHER" id="PTHR43833">
    <property type="entry name" value="POTASSIUM CHANNEL PROTEIN 2-RELATED-RELATED"/>
    <property type="match status" value="1"/>
</dbReference>
<evidence type="ECO:0000313" key="7">
    <source>
        <dbReference type="Proteomes" id="UP000186758"/>
    </source>
</evidence>
<reference evidence="6 7" key="1">
    <citation type="submission" date="2016-11" db="EMBL/GenBank/DDBJ databases">
        <title>Description of two novel members of the family Erysipelotrichaceae: Ileibacterium lipovorans gen. nov., sp. nov. and Dubosiella newyorkensis, gen. nov., sp. nov.</title>
        <authorList>
            <person name="Cox L.M."/>
            <person name="Sohn J."/>
            <person name="Tyrrell K.L."/>
            <person name="Citron D.M."/>
            <person name="Lawson P.A."/>
            <person name="Patel N.B."/>
            <person name="Iizumi T."/>
            <person name="Perez-Perez G.I."/>
            <person name="Goldstein E.J."/>
            <person name="Blaser M.J."/>
        </authorList>
    </citation>
    <scope>NUCLEOTIDE SEQUENCE [LARGE SCALE GENOMIC DNA]</scope>
    <source>
        <strain evidence="6 7">NYU-BL-K8</strain>
    </source>
</reference>
<evidence type="ECO:0000259" key="5">
    <source>
        <dbReference type="PROSITE" id="PS51201"/>
    </source>
</evidence>
<protein>
    <recommendedName>
        <fullName evidence="5">RCK N-terminal domain-containing protein</fullName>
    </recommendedName>
</protein>
<dbReference type="Gene3D" id="3.40.50.720">
    <property type="entry name" value="NAD(P)-binding Rossmann-like Domain"/>
    <property type="match status" value="2"/>
</dbReference>
<dbReference type="InterPro" id="IPR006036">
    <property type="entry name" value="K_uptake_TrkA"/>
</dbReference>
<evidence type="ECO:0000256" key="1">
    <source>
        <dbReference type="ARBA" id="ARBA00022448"/>
    </source>
</evidence>
<accession>A0A1Q9YJ09</accession>
<keyword evidence="1" id="KW-0813">Transport</keyword>
<comment type="caution">
    <text evidence="6">The sequence shown here is derived from an EMBL/GenBank/DDBJ whole genome shotgun (WGS) entry which is preliminary data.</text>
</comment>
<name>A0A1Q9YJ09_9FIRM</name>
<dbReference type="InterPro" id="IPR036721">
    <property type="entry name" value="RCK_C_sf"/>
</dbReference>
<dbReference type="Gene3D" id="3.30.70.1450">
    <property type="entry name" value="Regulator of K+ conductance, C-terminal domain"/>
    <property type="match status" value="1"/>
</dbReference>
<dbReference type="Pfam" id="PF02254">
    <property type="entry name" value="TrkA_N"/>
    <property type="match status" value="2"/>
</dbReference>
<evidence type="ECO:0000256" key="4">
    <source>
        <dbReference type="ARBA" id="ARBA00023065"/>
    </source>
</evidence>
<dbReference type="SUPFAM" id="SSF51735">
    <property type="entry name" value="NAD(P)-binding Rossmann-fold domains"/>
    <property type="match status" value="2"/>
</dbReference>
<gene>
    <name evidence="6" type="ORF">BO223_08545</name>
</gene>
<dbReference type="InterPro" id="IPR050721">
    <property type="entry name" value="Trk_Ktr_HKT_K-transport"/>
</dbReference>
<dbReference type="RefSeq" id="WP_075885698.1">
    <property type="nucleotide sequence ID" value="NZ_MPJZ01000072.1"/>
</dbReference>
<dbReference type="Proteomes" id="UP000186758">
    <property type="component" value="Unassembled WGS sequence"/>
</dbReference>
<evidence type="ECO:0000256" key="3">
    <source>
        <dbReference type="ARBA" id="ARBA00022958"/>
    </source>
</evidence>
<evidence type="ECO:0000313" key="6">
    <source>
        <dbReference type="EMBL" id="OLU44306.1"/>
    </source>
</evidence>
<dbReference type="InterPro" id="IPR036291">
    <property type="entry name" value="NAD(P)-bd_dom_sf"/>
</dbReference>
<dbReference type="EMBL" id="MPJZ01000072">
    <property type="protein sequence ID" value="OLU44306.1"/>
    <property type="molecule type" value="Genomic_DNA"/>
</dbReference>
<dbReference type="GO" id="GO:0015079">
    <property type="term" value="F:potassium ion transmembrane transporter activity"/>
    <property type="evidence" value="ECO:0007669"/>
    <property type="project" value="InterPro"/>
</dbReference>
<dbReference type="GO" id="GO:0005886">
    <property type="term" value="C:plasma membrane"/>
    <property type="evidence" value="ECO:0007669"/>
    <property type="project" value="InterPro"/>
</dbReference>
<dbReference type="PROSITE" id="PS51201">
    <property type="entry name" value="RCK_N"/>
    <property type="match status" value="1"/>
</dbReference>
<dbReference type="PANTHER" id="PTHR43833:SF5">
    <property type="entry name" value="TRK SYSTEM POTASSIUM UPTAKE PROTEIN TRKA"/>
    <property type="match status" value="1"/>
</dbReference>
<evidence type="ECO:0000256" key="2">
    <source>
        <dbReference type="ARBA" id="ARBA00022538"/>
    </source>
</evidence>
<keyword evidence="2" id="KW-0633">Potassium transport</keyword>
<sequence>MNIVVAGVGKAGHALVRQLDAEGHDVTVIESKSQVLEQTPDYLDVVGLQGSGTDVDVLREAGAAKANLVIAATSTDETNIVICLLGRGLKEVMIAGGSRIAAYLATRLLDMNIAVKIIEKNPDEALDLALRFPDVTVICGDGTDQATLLSENLDGMDGFVSLTDNDEENVIISMFAEQQGVEHVVPKVNRVELGFLLEKPGFSNAVTPKNIAADKIVQYVRAMQNSVGSNVESIILAADGQMEVPEFRVASNCRFIGRQVKDLLLKSGILVAFITHKSRPMVTRGIPVSCRGIR</sequence>
<feature type="domain" description="RCK N-terminal" evidence="5">
    <location>
        <begin position="1"/>
        <end position="126"/>
    </location>
</feature>
<dbReference type="PRINTS" id="PR00335">
    <property type="entry name" value="KUPTAKETRKA"/>
</dbReference>
<organism evidence="6 7">
    <name type="scientific">Faecalibaculum rodentium</name>
    <dbReference type="NCBI Taxonomy" id="1702221"/>
    <lineage>
        <taxon>Bacteria</taxon>
        <taxon>Bacillati</taxon>
        <taxon>Bacillota</taxon>
        <taxon>Erysipelotrichia</taxon>
        <taxon>Erysipelotrichales</taxon>
        <taxon>Erysipelotrichaceae</taxon>
        <taxon>Faecalibaculum</taxon>
    </lineage>
</organism>
<proteinExistence type="predicted"/>
<keyword evidence="4" id="KW-0406">Ion transport</keyword>